<evidence type="ECO:0000313" key="1">
    <source>
        <dbReference type="Ensembl" id="ENSAMXP00005006549.1"/>
    </source>
</evidence>
<dbReference type="Proteomes" id="UP000694621">
    <property type="component" value="Unplaced"/>
</dbReference>
<sequence length="68" mass="7072">LPPRAGPQQRGNAGQRASLKLVGHDGTKLTCTGALTSFVGSTSCFRDCFPPGSDRGVGREGDPWNPTS</sequence>
<accession>A0A8B9H343</accession>
<dbReference type="AlphaFoldDB" id="A0A8B9H343"/>
<organism evidence="1 2">
    <name type="scientific">Astyanax mexicanus</name>
    <name type="common">Blind cave fish</name>
    <name type="synonym">Astyanax fasciatus mexicanus</name>
    <dbReference type="NCBI Taxonomy" id="7994"/>
    <lineage>
        <taxon>Eukaryota</taxon>
        <taxon>Metazoa</taxon>
        <taxon>Chordata</taxon>
        <taxon>Craniata</taxon>
        <taxon>Vertebrata</taxon>
        <taxon>Euteleostomi</taxon>
        <taxon>Actinopterygii</taxon>
        <taxon>Neopterygii</taxon>
        <taxon>Teleostei</taxon>
        <taxon>Ostariophysi</taxon>
        <taxon>Characiformes</taxon>
        <taxon>Characoidei</taxon>
        <taxon>Acestrorhamphidae</taxon>
        <taxon>Acestrorhamphinae</taxon>
        <taxon>Astyanax</taxon>
    </lineage>
</organism>
<reference evidence="1" key="1">
    <citation type="submission" date="2025-08" db="UniProtKB">
        <authorList>
            <consortium name="Ensembl"/>
        </authorList>
    </citation>
    <scope>IDENTIFICATION</scope>
</reference>
<dbReference type="Ensembl" id="ENSAMXT00005007408.1">
    <property type="protein sequence ID" value="ENSAMXP00005006549.1"/>
    <property type="gene ID" value="ENSAMXG00005003911.1"/>
</dbReference>
<protein>
    <submittedName>
        <fullName evidence="1">Uncharacterized protein</fullName>
    </submittedName>
</protein>
<name>A0A8B9H343_ASTMX</name>
<proteinExistence type="predicted"/>
<evidence type="ECO:0000313" key="2">
    <source>
        <dbReference type="Proteomes" id="UP000694621"/>
    </source>
</evidence>